<protein>
    <recommendedName>
        <fullName evidence="2">DUF2157 domain-containing protein</fullName>
    </recommendedName>
</protein>
<accession>A0A1G1YLU3</accession>
<evidence type="ECO:0000313" key="4">
    <source>
        <dbReference type="Proteomes" id="UP000177250"/>
    </source>
</evidence>
<dbReference type="EMBL" id="MHIO01000042">
    <property type="protein sequence ID" value="OGY52786.1"/>
    <property type="molecule type" value="Genomic_DNA"/>
</dbReference>
<keyword evidence="1" id="KW-0472">Membrane</keyword>
<feature type="transmembrane region" description="Helical" evidence="1">
    <location>
        <begin position="196"/>
        <end position="218"/>
    </location>
</feature>
<name>A0A1G1YLU3_9BACT</name>
<dbReference type="Proteomes" id="UP000177250">
    <property type="component" value="Unassembled WGS sequence"/>
</dbReference>
<dbReference type="AlphaFoldDB" id="A0A1G1YLU3"/>
<comment type="caution">
    <text evidence="3">The sequence shown here is derived from an EMBL/GenBank/DDBJ whole genome shotgun (WGS) entry which is preliminary data.</text>
</comment>
<feature type="transmembrane region" description="Helical" evidence="1">
    <location>
        <begin position="119"/>
        <end position="139"/>
    </location>
</feature>
<sequence>MIDQNVVEYIKTSLSQGKTKEELYKELMAQGWTIEAIQENFNALNTEEEKEDLSKKTIKIIVTIGAVLISAGIFSFIAANWQGMTRPVKLSIILVSMLVSYGAGWYLKEKLELPKTGEALILLGSIIYGAGIFLVAQMFNIRANWPDGFILWMIGTIAMAFAIESYPLFYLAIPLGIVALTGHPFGIFTGSGDNSFLLTSSFLLLASTIITFITGWIVRKKIPPEFKEFY</sequence>
<feature type="transmembrane region" description="Helical" evidence="1">
    <location>
        <begin position="87"/>
        <end position="107"/>
    </location>
</feature>
<dbReference type="STRING" id="1797545.A3B15_01415"/>
<evidence type="ECO:0000256" key="1">
    <source>
        <dbReference type="SAM" id="Phobius"/>
    </source>
</evidence>
<keyword evidence="1" id="KW-0812">Transmembrane</keyword>
<dbReference type="Pfam" id="PF09925">
    <property type="entry name" value="DUF2157"/>
    <property type="match status" value="1"/>
</dbReference>
<organism evidence="3 4">
    <name type="scientific">Candidatus Buchananbacteria bacterium RIFCSPLOWO2_01_FULL_45_31</name>
    <dbReference type="NCBI Taxonomy" id="1797545"/>
    <lineage>
        <taxon>Bacteria</taxon>
        <taxon>Candidatus Buchananiibacteriota</taxon>
    </lineage>
</organism>
<keyword evidence="1" id="KW-1133">Transmembrane helix</keyword>
<feature type="transmembrane region" description="Helical" evidence="1">
    <location>
        <begin position="60"/>
        <end position="81"/>
    </location>
</feature>
<evidence type="ECO:0000259" key="2">
    <source>
        <dbReference type="Pfam" id="PF09925"/>
    </source>
</evidence>
<reference evidence="3 4" key="1">
    <citation type="journal article" date="2016" name="Nat. Commun.">
        <title>Thousands of microbial genomes shed light on interconnected biogeochemical processes in an aquifer system.</title>
        <authorList>
            <person name="Anantharaman K."/>
            <person name="Brown C.T."/>
            <person name="Hug L.A."/>
            <person name="Sharon I."/>
            <person name="Castelle C.J."/>
            <person name="Probst A.J."/>
            <person name="Thomas B.C."/>
            <person name="Singh A."/>
            <person name="Wilkins M.J."/>
            <person name="Karaoz U."/>
            <person name="Brodie E.L."/>
            <person name="Williams K.H."/>
            <person name="Hubbard S.S."/>
            <person name="Banfield J.F."/>
        </authorList>
    </citation>
    <scope>NUCLEOTIDE SEQUENCE [LARGE SCALE GENOMIC DNA]</scope>
</reference>
<evidence type="ECO:0000313" key="3">
    <source>
        <dbReference type="EMBL" id="OGY52786.1"/>
    </source>
</evidence>
<dbReference type="InterPro" id="IPR018677">
    <property type="entry name" value="DUF2157"/>
</dbReference>
<feature type="domain" description="DUF2157" evidence="2">
    <location>
        <begin position="39"/>
        <end position="168"/>
    </location>
</feature>
<proteinExistence type="predicted"/>
<feature type="transmembrane region" description="Helical" evidence="1">
    <location>
        <begin position="145"/>
        <end position="163"/>
    </location>
</feature>
<gene>
    <name evidence="3" type="ORF">A3B15_01415</name>
</gene>